<dbReference type="SUPFAM" id="SSF52172">
    <property type="entry name" value="CheY-like"/>
    <property type="match status" value="1"/>
</dbReference>
<protein>
    <submittedName>
        <fullName evidence="3">Response regulator</fullName>
    </submittedName>
</protein>
<name>A0A7X9P201_9BACT</name>
<dbReference type="GO" id="GO:0000160">
    <property type="term" value="P:phosphorelay signal transduction system"/>
    <property type="evidence" value="ECO:0007669"/>
    <property type="project" value="InterPro"/>
</dbReference>
<keyword evidence="4" id="KW-1185">Reference proteome</keyword>
<dbReference type="SMART" id="SM00448">
    <property type="entry name" value="REC"/>
    <property type="match status" value="1"/>
</dbReference>
<evidence type="ECO:0000313" key="3">
    <source>
        <dbReference type="EMBL" id="NME67552.1"/>
    </source>
</evidence>
<feature type="modified residue" description="4-aspartylphosphate" evidence="1">
    <location>
        <position position="59"/>
    </location>
</feature>
<accession>A0A7X9P201</accession>
<dbReference type="InterPro" id="IPR052893">
    <property type="entry name" value="TCS_response_regulator"/>
</dbReference>
<dbReference type="AlphaFoldDB" id="A0A7X9P201"/>
<dbReference type="PANTHER" id="PTHR44520:SF2">
    <property type="entry name" value="RESPONSE REGULATOR RCP1"/>
    <property type="match status" value="1"/>
</dbReference>
<evidence type="ECO:0000259" key="2">
    <source>
        <dbReference type="PROSITE" id="PS50110"/>
    </source>
</evidence>
<dbReference type="Gene3D" id="3.40.50.2300">
    <property type="match status" value="1"/>
</dbReference>
<gene>
    <name evidence="3" type="ORF">HHU12_06210</name>
</gene>
<sequence>MMTHNYDIILVDDDAIANQISKINLQRCNKNVSIQEFDKSVNFLKFLRQNRESNNILLDLDMPLVSGWDILEEIDIVGLSDVYNIIVLSTSDLVQDRIRSKSYDSVKAYISKPLNKNKTQKIFQIFENCRKDLPNKNAS</sequence>
<dbReference type="PROSITE" id="PS50110">
    <property type="entry name" value="RESPONSE_REGULATORY"/>
    <property type="match status" value="1"/>
</dbReference>
<dbReference type="EMBL" id="JABANE010000012">
    <property type="protein sequence ID" value="NME67552.1"/>
    <property type="molecule type" value="Genomic_DNA"/>
</dbReference>
<dbReference type="PANTHER" id="PTHR44520">
    <property type="entry name" value="RESPONSE REGULATOR RCP1-RELATED"/>
    <property type="match status" value="1"/>
</dbReference>
<proteinExistence type="predicted"/>
<dbReference type="InterPro" id="IPR011006">
    <property type="entry name" value="CheY-like_superfamily"/>
</dbReference>
<dbReference type="Proteomes" id="UP000576082">
    <property type="component" value="Unassembled WGS sequence"/>
</dbReference>
<dbReference type="Pfam" id="PF00072">
    <property type="entry name" value="Response_reg"/>
    <property type="match status" value="1"/>
</dbReference>
<dbReference type="RefSeq" id="WP_169655889.1">
    <property type="nucleotide sequence ID" value="NZ_JABANE010000012.1"/>
</dbReference>
<evidence type="ECO:0000256" key="1">
    <source>
        <dbReference type="PROSITE-ProRule" id="PRU00169"/>
    </source>
</evidence>
<dbReference type="InterPro" id="IPR001789">
    <property type="entry name" value="Sig_transdc_resp-reg_receiver"/>
</dbReference>
<evidence type="ECO:0000313" key="4">
    <source>
        <dbReference type="Proteomes" id="UP000576082"/>
    </source>
</evidence>
<feature type="domain" description="Response regulatory" evidence="2">
    <location>
        <begin position="7"/>
        <end position="127"/>
    </location>
</feature>
<comment type="caution">
    <text evidence="3">The sequence shown here is derived from an EMBL/GenBank/DDBJ whole genome shotgun (WGS) entry which is preliminary data.</text>
</comment>
<keyword evidence="1" id="KW-0597">Phosphoprotein</keyword>
<reference evidence="3 4" key="1">
    <citation type="submission" date="2020-04" db="EMBL/GenBank/DDBJ databases">
        <title>Flammeovirga sp. SR4, a novel species isolated from seawater.</title>
        <authorList>
            <person name="Wang X."/>
        </authorList>
    </citation>
    <scope>NUCLEOTIDE SEQUENCE [LARGE SCALE GENOMIC DNA]</scope>
    <source>
        <strain evidence="3 4">ATCC 23126</strain>
    </source>
</reference>
<organism evidence="3 4">
    <name type="scientific">Flammeovirga aprica JL-4</name>
    <dbReference type="NCBI Taxonomy" id="694437"/>
    <lineage>
        <taxon>Bacteria</taxon>
        <taxon>Pseudomonadati</taxon>
        <taxon>Bacteroidota</taxon>
        <taxon>Cytophagia</taxon>
        <taxon>Cytophagales</taxon>
        <taxon>Flammeovirgaceae</taxon>
        <taxon>Flammeovirga</taxon>
    </lineage>
</organism>